<keyword evidence="2" id="KW-0547">Nucleotide-binding</keyword>
<feature type="domain" description="Aminoacyl-tRNA synthetase class Ia" evidence="6">
    <location>
        <begin position="23"/>
        <end position="110"/>
    </location>
</feature>
<sequence>MPAAARYTALSPHLSLPAVDKEILRFWREHDIFARSLAQTEDGAEWVCYEGPPTANGRPGVHHVEARVFKDVFPRYQTMRGFHVRRQAGWDCHGLPVEIAVEKELGLAREIVRLVQAARKEAGFAVTDRIRLFWSAAGATAEAMREHAEDIADTVLATEVTERVSGTAGGPHEWAGEETELGIRFWLTR</sequence>
<keyword evidence="5 7" id="KW-0030">Aminoacyl-tRNA synthetase</keyword>
<evidence type="ECO:0000313" key="8">
    <source>
        <dbReference type="Proteomes" id="UP000294911"/>
    </source>
</evidence>
<dbReference type="AlphaFoldDB" id="A0A4R2QN34"/>
<comment type="caution">
    <text evidence="7">The sequence shown here is derived from an EMBL/GenBank/DDBJ whole genome shotgun (WGS) entry which is preliminary data.</text>
</comment>
<dbReference type="GO" id="GO:0005524">
    <property type="term" value="F:ATP binding"/>
    <property type="evidence" value="ECO:0007669"/>
    <property type="project" value="UniProtKB-KW"/>
</dbReference>
<dbReference type="PANTHER" id="PTHR42780">
    <property type="entry name" value="SOLEUCYL-TRNA SYNTHETASE"/>
    <property type="match status" value="1"/>
</dbReference>
<dbReference type="RefSeq" id="WP_132878765.1">
    <property type="nucleotide sequence ID" value="NZ_SLXQ01000010.1"/>
</dbReference>
<dbReference type="Proteomes" id="UP000294911">
    <property type="component" value="Unassembled WGS sequence"/>
</dbReference>
<keyword evidence="3" id="KW-0067">ATP-binding</keyword>
<evidence type="ECO:0000256" key="2">
    <source>
        <dbReference type="ARBA" id="ARBA00022741"/>
    </source>
</evidence>
<evidence type="ECO:0000256" key="5">
    <source>
        <dbReference type="ARBA" id="ARBA00023146"/>
    </source>
</evidence>
<dbReference type="Pfam" id="PF00133">
    <property type="entry name" value="tRNA-synt_1"/>
    <property type="match status" value="1"/>
</dbReference>
<proteinExistence type="predicted"/>
<evidence type="ECO:0000256" key="1">
    <source>
        <dbReference type="ARBA" id="ARBA00022598"/>
    </source>
</evidence>
<name>A0A4R2QN34_9PSEU</name>
<dbReference type="EMBL" id="SLXQ01000010">
    <property type="protein sequence ID" value="TCP48481.1"/>
    <property type="molecule type" value="Genomic_DNA"/>
</dbReference>
<dbReference type="GO" id="GO:0004822">
    <property type="term" value="F:isoleucine-tRNA ligase activity"/>
    <property type="evidence" value="ECO:0007669"/>
    <property type="project" value="InterPro"/>
</dbReference>
<organism evidence="7 8">
    <name type="scientific">Tamaricihabitans halophyticus</name>
    <dbReference type="NCBI Taxonomy" id="1262583"/>
    <lineage>
        <taxon>Bacteria</taxon>
        <taxon>Bacillati</taxon>
        <taxon>Actinomycetota</taxon>
        <taxon>Actinomycetes</taxon>
        <taxon>Pseudonocardiales</taxon>
        <taxon>Pseudonocardiaceae</taxon>
        <taxon>Tamaricihabitans</taxon>
    </lineage>
</organism>
<dbReference type="InterPro" id="IPR002300">
    <property type="entry name" value="aa-tRNA-synth_Ia"/>
</dbReference>
<protein>
    <submittedName>
        <fullName evidence="7">tRNA synthetase class I (I, L, M and V)</fullName>
    </submittedName>
</protein>
<evidence type="ECO:0000313" key="7">
    <source>
        <dbReference type="EMBL" id="TCP48481.1"/>
    </source>
</evidence>
<dbReference type="OrthoDB" id="9810191at2"/>
<evidence type="ECO:0000256" key="3">
    <source>
        <dbReference type="ARBA" id="ARBA00022840"/>
    </source>
</evidence>
<reference evidence="7 8" key="1">
    <citation type="submission" date="2019-03" db="EMBL/GenBank/DDBJ databases">
        <title>Genomic Encyclopedia of Type Strains, Phase IV (KMG-IV): sequencing the most valuable type-strain genomes for metagenomic binning, comparative biology and taxonomic classification.</title>
        <authorList>
            <person name="Goeker M."/>
        </authorList>
    </citation>
    <scope>NUCLEOTIDE SEQUENCE [LARGE SCALE GENOMIC DNA]</scope>
    <source>
        <strain evidence="7 8">DSM 45765</strain>
    </source>
</reference>
<keyword evidence="1" id="KW-0436">Ligase</keyword>
<dbReference type="InterPro" id="IPR023586">
    <property type="entry name" value="Ile-tRNA-ligase_type2"/>
</dbReference>
<dbReference type="GO" id="GO:0006428">
    <property type="term" value="P:isoleucyl-tRNA aminoacylation"/>
    <property type="evidence" value="ECO:0007669"/>
    <property type="project" value="TreeGrafter"/>
</dbReference>
<accession>A0A4R2QN34</accession>
<keyword evidence="8" id="KW-1185">Reference proteome</keyword>
<evidence type="ECO:0000259" key="6">
    <source>
        <dbReference type="Pfam" id="PF00133"/>
    </source>
</evidence>
<dbReference type="Gene3D" id="3.40.50.620">
    <property type="entry name" value="HUPs"/>
    <property type="match status" value="1"/>
</dbReference>
<dbReference type="InterPro" id="IPR014729">
    <property type="entry name" value="Rossmann-like_a/b/a_fold"/>
</dbReference>
<dbReference type="PANTHER" id="PTHR42780:SF1">
    <property type="entry name" value="ISOLEUCINE--TRNA LIGASE, CYTOPLASMIC"/>
    <property type="match status" value="1"/>
</dbReference>
<dbReference type="SUPFAM" id="SSF52374">
    <property type="entry name" value="Nucleotidylyl transferase"/>
    <property type="match status" value="1"/>
</dbReference>
<keyword evidence="4" id="KW-0648">Protein biosynthesis</keyword>
<gene>
    <name evidence="7" type="ORF">EV191_11038</name>
</gene>
<evidence type="ECO:0000256" key="4">
    <source>
        <dbReference type="ARBA" id="ARBA00022917"/>
    </source>
</evidence>